<gene>
    <name evidence="2" type="ORF">DFH08DRAFT_487588</name>
</gene>
<accession>A0AAD6Z5U7</accession>
<evidence type="ECO:0000313" key="2">
    <source>
        <dbReference type="EMBL" id="KAJ7309221.1"/>
    </source>
</evidence>
<evidence type="ECO:0000256" key="1">
    <source>
        <dbReference type="SAM" id="MobiDB-lite"/>
    </source>
</evidence>
<evidence type="ECO:0008006" key="4">
    <source>
        <dbReference type="Google" id="ProtNLM"/>
    </source>
</evidence>
<comment type="caution">
    <text evidence="2">The sequence shown here is derived from an EMBL/GenBank/DDBJ whole genome shotgun (WGS) entry which is preliminary data.</text>
</comment>
<name>A0AAD6Z5U7_9AGAR</name>
<reference evidence="2" key="1">
    <citation type="submission" date="2023-03" db="EMBL/GenBank/DDBJ databases">
        <title>Massive genome expansion in bonnet fungi (Mycena s.s.) driven by repeated elements and novel gene families across ecological guilds.</title>
        <authorList>
            <consortium name="Lawrence Berkeley National Laboratory"/>
            <person name="Harder C.B."/>
            <person name="Miyauchi S."/>
            <person name="Viragh M."/>
            <person name="Kuo A."/>
            <person name="Thoen E."/>
            <person name="Andreopoulos B."/>
            <person name="Lu D."/>
            <person name="Skrede I."/>
            <person name="Drula E."/>
            <person name="Henrissat B."/>
            <person name="Morin E."/>
            <person name="Kohler A."/>
            <person name="Barry K."/>
            <person name="LaButti K."/>
            <person name="Morin E."/>
            <person name="Salamov A."/>
            <person name="Lipzen A."/>
            <person name="Mereny Z."/>
            <person name="Hegedus B."/>
            <person name="Baldrian P."/>
            <person name="Stursova M."/>
            <person name="Weitz H."/>
            <person name="Taylor A."/>
            <person name="Grigoriev I.V."/>
            <person name="Nagy L.G."/>
            <person name="Martin F."/>
            <person name="Kauserud H."/>
        </authorList>
    </citation>
    <scope>NUCLEOTIDE SEQUENCE</scope>
    <source>
        <strain evidence="2">CBHHK002</strain>
    </source>
</reference>
<dbReference type="Proteomes" id="UP001218218">
    <property type="component" value="Unassembled WGS sequence"/>
</dbReference>
<protein>
    <recommendedName>
        <fullName evidence="4">C2H2-type domain-containing protein</fullName>
    </recommendedName>
</protein>
<feature type="region of interest" description="Disordered" evidence="1">
    <location>
        <begin position="170"/>
        <end position="218"/>
    </location>
</feature>
<dbReference type="AlphaFoldDB" id="A0AAD6Z5U7"/>
<feature type="compositionally biased region" description="Low complexity" evidence="1">
    <location>
        <begin position="191"/>
        <end position="210"/>
    </location>
</feature>
<dbReference type="EMBL" id="JARIHO010000083">
    <property type="protein sequence ID" value="KAJ7309221.1"/>
    <property type="molecule type" value="Genomic_DNA"/>
</dbReference>
<organism evidence="2 3">
    <name type="scientific">Mycena albidolilacea</name>
    <dbReference type="NCBI Taxonomy" id="1033008"/>
    <lineage>
        <taxon>Eukaryota</taxon>
        <taxon>Fungi</taxon>
        <taxon>Dikarya</taxon>
        <taxon>Basidiomycota</taxon>
        <taxon>Agaricomycotina</taxon>
        <taxon>Agaricomycetes</taxon>
        <taxon>Agaricomycetidae</taxon>
        <taxon>Agaricales</taxon>
        <taxon>Marasmiineae</taxon>
        <taxon>Mycenaceae</taxon>
        <taxon>Mycena</taxon>
    </lineage>
</organism>
<keyword evidence="3" id="KW-1185">Reference proteome</keyword>
<proteinExistence type="predicted"/>
<sequence>MCAPPGRRSKRLRLKWIVPSFSGPRSLTSLPPRPLCDFTRTLLLPCCRRRICPSSPSRASSPIYTAVSRLAEAPRDRLVISRLSWVQNLSKCSDSEDESDDDLPTMDVDGRPIYPLPGRIALQDAAPVYRTRAAMRAAGLSPVSSPAPVFRTRRSAAASVSSAVAVTVTPAQRHTPRAKGPRATKCQAMEDASSSDSAPVPVPSISSPAAEKLSPASNDNTVPARLQKLLDLGCTLVGSRTVACYFPTCEHMCAYGDMGRHIQIHDRIAAQCFCEGCPRSFARLDSLTCHTKSRNGENFTPERKAFLKNVFEALPLVVRKRVECNYGHPDNLPVQEMNKKLDALFNQLFTAFRKAKA</sequence>
<evidence type="ECO:0000313" key="3">
    <source>
        <dbReference type="Proteomes" id="UP001218218"/>
    </source>
</evidence>